<keyword evidence="5" id="KW-0408">Iron</keyword>
<feature type="domain" description="Aconitase/3-isopropylmalate dehydratase large subunit alpha/beta/alpha" evidence="8">
    <location>
        <begin position="66"/>
        <end position="538"/>
    </location>
</feature>
<dbReference type="NCBIfam" id="TIGR02333">
    <property type="entry name" value="2met_isocit_dHY"/>
    <property type="match status" value="1"/>
</dbReference>
<dbReference type="GO" id="GO:0047456">
    <property type="term" value="F:2-methylisocitrate dehydratase activity"/>
    <property type="evidence" value="ECO:0007669"/>
    <property type="project" value="UniProtKB-EC"/>
</dbReference>
<keyword evidence="4" id="KW-0479">Metal-binding</keyword>
<dbReference type="InterPro" id="IPR006249">
    <property type="entry name" value="Aconitase/IRP2"/>
</dbReference>
<dbReference type="InterPro" id="IPR012708">
    <property type="entry name" value="2Me_IsoCit_deHydtase_FeS-dep"/>
</dbReference>
<comment type="similarity">
    <text evidence="2">Belongs to the aconitase/IPM isomerase family.</text>
</comment>
<keyword evidence="10" id="KW-0456">Lyase</keyword>
<keyword evidence="6" id="KW-0411">Iron-sulfur</keyword>
<dbReference type="Proteomes" id="UP001596036">
    <property type="component" value="Unassembled WGS sequence"/>
</dbReference>
<dbReference type="InterPro" id="IPR000573">
    <property type="entry name" value="AconitaseA/IPMdHydase_ssu_swvl"/>
</dbReference>
<dbReference type="EC" id="4.2.1.3" evidence="3"/>
<reference evidence="11" key="1">
    <citation type="journal article" date="2019" name="Int. J. Syst. Evol. Microbiol.">
        <title>The Global Catalogue of Microorganisms (GCM) 10K type strain sequencing project: providing services to taxonomists for standard genome sequencing and annotation.</title>
        <authorList>
            <consortium name="The Broad Institute Genomics Platform"/>
            <consortium name="The Broad Institute Genome Sequencing Center for Infectious Disease"/>
            <person name="Wu L."/>
            <person name="Ma J."/>
        </authorList>
    </citation>
    <scope>NUCLEOTIDE SEQUENCE [LARGE SCALE GENOMIC DNA]</scope>
    <source>
        <strain evidence="11">KACC 11407</strain>
    </source>
</reference>
<proteinExistence type="inferred from homology"/>
<evidence type="ECO:0000256" key="5">
    <source>
        <dbReference type="ARBA" id="ARBA00023004"/>
    </source>
</evidence>
<comment type="catalytic activity">
    <reaction evidence="7">
        <text>citrate = D-threo-isocitrate</text>
        <dbReference type="Rhea" id="RHEA:10336"/>
        <dbReference type="ChEBI" id="CHEBI:15562"/>
        <dbReference type="ChEBI" id="CHEBI:16947"/>
        <dbReference type="EC" id="4.2.1.3"/>
    </reaction>
</comment>
<evidence type="ECO:0000313" key="10">
    <source>
        <dbReference type="EMBL" id="MFC5570265.1"/>
    </source>
</evidence>
<dbReference type="InterPro" id="IPR001030">
    <property type="entry name" value="Acoase/IPM_deHydtase_lsu_aba"/>
</dbReference>
<evidence type="ECO:0000256" key="2">
    <source>
        <dbReference type="ARBA" id="ARBA00007185"/>
    </source>
</evidence>
<evidence type="ECO:0000259" key="9">
    <source>
        <dbReference type="Pfam" id="PF00694"/>
    </source>
</evidence>
<sequence length="870" mass="95025">MNTKHRKPLPGTQLDYFDARAAVDALSPGAWDTLPYTSRVHAENLVRRADPAMLDAYLAQLIERRRDLDFPWFPARVVCHDILGQTALVDLAGLRDAIADKGGDPAQINPVVPTQLIVDHSLAVEAPGFDRDAFARNRAIEDRRNEDRFHFIEWTKKAFRNVDVIPPGNGIMHQINLEKMSPVVHNDHGIAYPDTCVGTDSHTPHVDALGVIAVGVGGLEAESVMLGRASWMRLPDIIGVELTGKPAPGITATDIVLALTEFLRQAKVVGAYLEFRGEGAAALTLGDRATISNMAPEYGATAAMFFIDDKTIDYLRLTGRDDEQVRLVELYAKHTGLWADALKHAQYERTLTFDLSTVVRNMAGPSNPHKRLPTSALAERGIAGNLDAARTQEAAGLMPDGAVIIAAITSCTNTSNPRNVIAAGLLARNANARGLTRKPWVKTSLAPGSKAVQLYLEEAKLLPELEQLGFGIVGFACTTCNGMSGALDPQIQQEVIERDLYATAVLSGNRNFDGRIHPYAKQAFLASPPLVVAYAIAGTVRFDIEKDALGYDADGRAITLKDIWPSDAEIDAIVASSVKPEHFRQVYEPMFRVRVEHGEKVSPLYDWRPMSTYIRRPPYWEGALAGERTLSGMRPLAVLGDNITTDHLSPSNAILLDSAAGEYLAKMGLPEEDFNSYATHRGDHLTAQRATFANPKLLNEMVRDEAGNVKQGSLARIEPEGEVTRMWEAIETYMDRGQPLIIIAGADYGQGSSRDWAAKGVRLAGVEAIVAEGFERIHRTNLIGMGVLPLEFLPGTDRKTLGIDGTETFDVSGARTPRAMLTLVIHRRNGERVEVPVLCRLDTAEEVSIYEAGGVLQRFANDFLESAQAA</sequence>
<dbReference type="NCBIfam" id="NF006757">
    <property type="entry name" value="PRK09277.1"/>
    <property type="match status" value="1"/>
</dbReference>
<dbReference type="EMBL" id="JBHSNM010000002">
    <property type="protein sequence ID" value="MFC5570265.1"/>
    <property type="molecule type" value="Genomic_DNA"/>
</dbReference>
<evidence type="ECO:0000256" key="6">
    <source>
        <dbReference type="ARBA" id="ARBA00023014"/>
    </source>
</evidence>
<evidence type="ECO:0000313" key="11">
    <source>
        <dbReference type="Proteomes" id="UP001596036"/>
    </source>
</evidence>
<dbReference type="InterPro" id="IPR036008">
    <property type="entry name" value="Aconitase_4Fe-4S_dom"/>
</dbReference>
<dbReference type="Gene3D" id="3.30.499.10">
    <property type="entry name" value="Aconitase, domain 3"/>
    <property type="match status" value="2"/>
</dbReference>
<gene>
    <name evidence="10" type="primary">acnD</name>
    <name evidence="10" type="ORF">ACFPN1_09370</name>
</gene>
<dbReference type="Gene3D" id="3.20.19.10">
    <property type="entry name" value="Aconitase, domain 4"/>
    <property type="match status" value="1"/>
</dbReference>
<dbReference type="Pfam" id="PF00694">
    <property type="entry name" value="Aconitase_C"/>
    <property type="match status" value="1"/>
</dbReference>
<dbReference type="RefSeq" id="WP_386754626.1">
    <property type="nucleotide sequence ID" value="NZ_JBHSNM010000002.1"/>
</dbReference>
<dbReference type="InterPro" id="IPR015931">
    <property type="entry name" value="Acnase/IPM_dHydase_lsu_aba_1/3"/>
</dbReference>
<dbReference type="PANTHER" id="PTHR11670">
    <property type="entry name" value="ACONITASE/IRON-RESPONSIVE ELEMENT FAMILY MEMBER"/>
    <property type="match status" value="1"/>
</dbReference>
<dbReference type="SUPFAM" id="SSF53732">
    <property type="entry name" value="Aconitase iron-sulfur domain"/>
    <property type="match status" value="1"/>
</dbReference>
<comment type="cofactor">
    <cofactor evidence="1">
        <name>[4Fe-4S] cluster</name>
        <dbReference type="ChEBI" id="CHEBI:49883"/>
    </cofactor>
</comment>
<evidence type="ECO:0000256" key="7">
    <source>
        <dbReference type="ARBA" id="ARBA00023501"/>
    </source>
</evidence>
<dbReference type="Pfam" id="PF00330">
    <property type="entry name" value="Aconitase"/>
    <property type="match status" value="1"/>
</dbReference>
<dbReference type="Gene3D" id="6.10.190.10">
    <property type="match status" value="1"/>
</dbReference>
<evidence type="ECO:0000256" key="4">
    <source>
        <dbReference type="ARBA" id="ARBA00022723"/>
    </source>
</evidence>
<protein>
    <recommendedName>
        <fullName evidence="3">aconitate hydratase</fullName>
        <ecNumber evidence="3">4.2.1.3</ecNumber>
    </recommendedName>
</protein>
<dbReference type="PRINTS" id="PR00415">
    <property type="entry name" value="ACONITASE"/>
</dbReference>
<feature type="domain" description="Aconitase A/isopropylmalate dehydratase small subunit swivel" evidence="9">
    <location>
        <begin position="662"/>
        <end position="793"/>
    </location>
</feature>
<evidence type="ECO:0000256" key="3">
    <source>
        <dbReference type="ARBA" id="ARBA00012926"/>
    </source>
</evidence>
<dbReference type="InterPro" id="IPR015928">
    <property type="entry name" value="Aconitase/3IPM_dehydase_swvl"/>
</dbReference>
<dbReference type="SUPFAM" id="SSF52016">
    <property type="entry name" value="LeuD/IlvD-like"/>
    <property type="match status" value="1"/>
</dbReference>
<comment type="caution">
    <text evidence="10">The sequence shown here is derived from an EMBL/GenBank/DDBJ whole genome shotgun (WGS) entry which is preliminary data.</text>
</comment>
<dbReference type="NCBIfam" id="NF009520">
    <property type="entry name" value="PRK12881.1"/>
    <property type="match status" value="1"/>
</dbReference>
<keyword evidence="11" id="KW-1185">Reference proteome</keyword>
<evidence type="ECO:0000259" key="8">
    <source>
        <dbReference type="Pfam" id="PF00330"/>
    </source>
</evidence>
<accession>A0ABW0SMN0</accession>
<evidence type="ECO:0000256" key="1">
    <source>
        <dbReference type="ARBA" id="ARBA00001966"/>
    </source>
</evidence>
<name>A0ABW0SMN0_9GAMM</name>
<organism evidence="10 11">
    <name type="scientific">Lysobacter yangpyeongensis</name>
    <dbReference type="NCBI Taxonomy" id="346182"/>
    <lineage>
        <taxon>Bacteria</taxon>
        <taxon>Pseudomonadati</taxon>
        <taxon>Pseudomonadota</taxon>
        <taxon>Gammaproteobacteria</taxon>
        <taxon>Lysobacterales</taxon>
        <taxon>Lysobacteraceae</taxon>
        <taxon>Lysobacter</taxon>
    </lineage>
</organism>